<dbReference type="Proteomes" id="UP001151760">
    <property type="component" value="Unassembled WGS sequence"/>
</dbReference>
<comment type="caution">
    <text evidence="2">The sequence shown here is derived from an EMBL/GenBank/DDBJ whole genome shotgun (WGS) entry which is preliminary data.</text>
</comment>
<feature type="region of interest" description="Disordered" evidence="1">
    <location>
        <begin position="182"/>
        <end position="207"/>
    </location>
</feature>
<reference evidence="2" key="1">
    <citation type="journal article" date="2022" name="Int. J. Mol. Sci.">
        <title>Draft Genome of Tanacetum Coccineum: Genomic Comparison of Closely Related Tanacetum-Family Plants.</title>
        <authorList>
            <person name="Yamashiro T."/>
            <person name="Shiraishi A."/>
            <person name="Nakayama K."/>
            <person name="Satake H."/>
        </authorList>
    </citation>
    <scope>NUCLEOTIDE SEQUENCE</scope>
</reference>
<protein>
    <submittedName>
        <fullName evidence="2">Uncharacterized protein</fullName>
    </submittedName>
</protein>
<reference evidence="2" key="2">
    <citation type="submission" date="2022-01" db="EMBL/GenBank/DDBJ databases">
        <authorList>
            <person name="Yamashiro T."/>
            <person name="Shiraishi A."/>
            <person name="Satake H."/>
            <person name="Nakayama K."/>
        </authorList>
    </citation>
    <scope>NUCLEOTIDE SEQUENCE</scope>
</reference>
<name>A0ABQ5EGH5_9ASTR</name>
<keyword evidence="3" id="KW-1185">Reference proteome</keyword>
<sequence>MAPLLTDRAEIPNFIGTRGFKKYTDCGYCCFEERMVMEHCDDVGVVVFTSQAWGRLFDTRGPLVWIKKTFELEEDYFGIGKTYQEEMSPWSQAPKKVTVTDLFYLRGLDVGSVNIPYLLARYLRRLAAGRTSGAHISGGQFVARLAEHFGEVDDTWAWVAMVLERQPDAMVGAPRVAQDTLAVDEGGQAVSEPYSAPDQPPPLQLPG</sequence>
<gene>
    <name evidence="2" type="ORF">Tco_0976170</name>
</gene>
<feature type="compositionally biased region" description="Pro residues" evidence="1">
    <location>
        <begin position="198"/>
        <end position="207"/>
    </location>
</feature>
<organism evidence="2 3">
    <name type="scientific">Tanacetum coccineum</name>
    <dbReference type="NCBI Taxonomy" id="301880"/>
    <lineage>
        <taxon>Eukaryota</taxon>
        <taxon>Viridiplantae</taxon>
        <taxon>Streptophyta</taxon>
        <taxon>Embryophyta</taxon>
        <taxon>Tracheophyta</taxon>
        <taxon>Spermatophyta</taxon>
        <taxon>Magnoliopsida</taxon>
        <taxon>eudicotyledons</taxon>
        <taxon>Gunneridae</taxon>
        <taxon>Pentapetalae</taxon>
        <taxon>asterids</taxon>
        <taxon>campanulids</taxon>
        <taxon>Asterales</taxon>
        <taxon>Asteraceae</taxon>
        <taxon>Asteroideae</taxon>
        <taxon>Anthemideae</taxon>
        <taxon>Anthemidinae</taxon>
        <taxon>Tanacetum</taxon>
    </lineage>
</organism>
<evidence type="ECO:0000256" key="1">
    <source>
        <dbReference type="SAM" id="MobiDB-lite"/>
    </source>
</evidence>
<evidence type="ECO:0000313" key="2">
    <source>
        <dbReference type="EMBL" id="GJT50013.1"/>
    </source>
</evidence>
<proteinExistence type="predicted"/>
<accession>A0ABQ5EGH5</accession>
<evidence type="ECO:0000313" key="3">
    <source>
        <dbReference type="Proteomes" id="UP001151760"/>
    </source>
</evidence>
<dbReference type="EMBL" id="BQNB010016286">
    <property type="protein sequence ID" value="GJT50013.1"/>
    <property type="molecule type" value="Genomic_DNA"/>
</dbReference>